<feature type="compositionally biased region" description="Low complexity" evidence="1">
    <location>
        <begin position="278"/>
        <end position="288"/>
    </location>
</feature>
<feature type="region of interest" description="Disordered" evidence="1">
    <location>
        <begin position="1"/>
        <end position="425"/>
    </location>
</feature>
<feature type="compositionally biased region" description="Basic and acidic residues" evidence="1">
    <location>
        <begin position="120"/>
        <end position="130"/>
    </location>
</feature>
<sequence>MDRDQNSSTTASPRMQAADYPSNSPSQDPQAAVEPISHASASPAPLTSDPDVASGPIDPALFDTVATQDDAKEDVSRDQTAQDIPKAVEKSKEEVVATSDPVPSPPSTGRSGHTLRRRARVDYNVEHGDSGSDSQSSPASRIKKRRSDNSIDQDATYKSDAAGRRASLDGDHPSTTRRRNPSRKSSGMLSYTEPDDEVEEDIQVKSALETDAPAPDVDADEAAATRSTYSDPGSGKVDFSKSIEDASNDHNSSASKSDDGMVRLIDDGEVHLIDEASSDSVAGDASVGEPADDTSNDAAEQLQMEANVATADSAGDLDPAAHAANENMDVEMEDADGDDEPAVGHASPEPTDQGPKKEESAPLEMEDIQNTPLDANEEDKTMAQVPELTLSKASPSTDRLSADIKTDAEPKKEADLAPPKAVTKQSLAPSPIVFKAQPVPEGRWAHLTPYLEGEFVTYPEKKEATPEEEGTPEDGTPAEGDTNDAEQGEENDDATDAAAAEFATPALNTPTRGSPVPDSVDPTATNSPAPGLDDADDDVSDSQEDLERIRYYRYRKLRDPEEYISAIENYEDMPTAELYELLEAINLSLGEWQSEWSDLGKVVDDYENALRRRLADSKYESRTRNLGQHGVNWEEPEFVVKGYRAKDRDTITETRYLQSQDRIMAATYGFEYDPHPSKIGRQNPEGQQFGVVTRGRSLRNQPRQSAKATEADEVTGKRLRKPVQLFDPAQEISRSSTPVPARARRRRGGDDDNVTSSFNSELPSDVEETPSRTRRRRTAARPKTSMPGAADDEGPYQDTSAADDANRLGRRARARPAIRYDEGYDDADEDSQPETKHPRRHLLTLKLPRNKSGPGSAISDNGDSRPSTADSDSSSHTAESSYSFRPKRQKRFREEMEDAEGSTGQAPPKKRGKRVGEEPVAVGGYVSVDSSQPNSARKPQKIKVVRNNNSNNNNNNTSTTAANSNAATTPVSRNGTPSSTGNADGEEPRKDYKLMTKSEKMSASMKSRWANGNMAGAVEKRKATLAAKKAAQAAAEQKAGSVTPKPNAGGNNATPAAANANKAKPVKKDTPTKQEAPPFPPNPAPMMGNFSFHAQ</sequence>
<dbReference type="EMBL" id="CDHN01000002">
    <property type="protein sequence ID" value="CEJ89242.1"/>
    <property type="molecule type" value="Genomic_DNA"/>
</dbReference>
<feature type="compositionally biased region" description="Basic and acidic residues" evidence="1">
    <location>
        <begin position="400"/>
        <end position="415"/>
    </location>
</feature>
<feature type="region of interest" description="Disordered" evidence="1">
    <location>
        <begin position="456"/>
        <end position="545"/>
    </location>
</feature>
<evidence type="ECO:0000313" key="3">
    <source>
        <dbReference type="Proteomes" id="UP000039046"/>
    </source>
</evidence>
<protein>
    <submittedName>
        <fullName evidence="2">Uncharacterized protein</fullName>
    </submittedName>
</protein>
<feature type="compositionally biased region" description="Basic and acidic residues" evidence="1">
    <location>
        <begin position="155"/>
        <end position="174"/>
    </location>
</feature>
<gene>
    <name evidence="2" type="ORF">VHEMI05097</name>
</gene>
<keyword evidence="3" id="KW-1185">Reference proteome</keyword>
<dbReference type="Proteomes" id="UP000039046">
    <property type="component" value="Unassembled WGS sequence"/>
</dbReference>
<feature type="compositionally biased region" description="Low complexity" evidence="1">
    <location>
        <begin position="1085"/>
        <end position="1095"/>
    </location>
</feature>
<dbReference type="HOGENOM" id="CLU_007440_0_0_1"/>
<feature type="compositionally biased region" description="Basic and acidic residues" evidence="1">
    <location>
        <begin position="238"/>
        <end position="248"/>
    </location>
</feature>
<feature type="compositionally biased region" description="Basic and acidic residues" evidence="1">
    <location>
        <begin position="986"/>
        <end position="1000"/>
    </location>
</feature>
<feature type="compositionally biased region" description="Basic and acidic residues" evidence="1">
    <location>
        <begin position="256"/>
        <end position="274"/>
    </location>
</feature>
<name>A0A0A1THX7_9HYPO</name>
<dbReference type="STRING" id="1531966.A0A0A1THX7"/>
<feature type="compositionally biased region" description="Acidic residues" evidence="1">
    <location>
        <begin position="481"/>
        <end position="495"/>
    </location>
</feature>
<reference evidence="2 3" key="1">
    <citation type="journal article" date="2015" name="Genome Announc.">
        <title>Draft Genome Sequence and Gene Annotation of the Entomopathogenic Fungus Verticillium hemipterigenum.</title>
        <authorList>
            <person name="Horn F."/>
            <person name="Habel A."/>
            <person name="Scharf D.H."/>
            <person name="Dworschak J."/>
            <person name="Brakhage A.A."/>
            <person name="Guthke R."/>
            <person name="Hertweck C."/>
            <person name="Linde J."/>
        </authorList>
    </citation>
    <scope>NUCLEOTIDE SEQUENCE [LARGE SCALE GENOMIC DNA]</scope>
</reference>
<organism evidence="2 3">
    <name type="scientific">[Torrubiella] hemipterigena</name>
    <dbReference type="NCBI Taxonomy" id="1531966"/>
    <lineage>
        <taxon>Eukaryota</taxon>
        <taxon>Fungi</taxon>
        <taxon>Dikarya</taxon>
        <taxon>Ascomycota</taxon>
        <taxon>Pezizomycotina</taxon>
        <taxon>Sordariomycetes</taxon>
        <taxon>Hypocreomycetidae</taxon>
        <taxon>Hypocreales</taxon>
        <taxon>Clavicipitaceae</taxon>
        <taxon>Clavicipitaceae incertae sedis</taxon>
        <taxon>'Torrubiella' clade</taxon>
    </lineage>
</organism>
<feature type="compositionally biased region" description="Acidic residues" evidence="1">
    <location>
        <begin position="823"/>
        <end position="832"/>
    </location>
</feature>
<feature type="region of interest" description="Disordered" evidence="1">
    <location>
        <begin position="1020"/>
        <end position="1095"/>
    </location>
</feature>
<evidence type="ECO:0000256" key="1">
    <source>
        <dbReference type="SAM" id="MobiDB-lite"/>
    </source>
</evidence>
<feature type="compositionally biased region" description="Low complexity" evidence="1">
    <location>
        <begin position="947"/>
        <end position="969"/>
    </location>
</feature>
<evidence type="ECO:0000313" key="2">
    <source>
        <dbReference type="EMBL" id="CEJ89242.1"/>
    </source>
</evidence>
<feature type="compositionally biased region" description="Acidic residues" evidence="1">
    <location>
        <begin position="533"/>
        <end position="544"/>
    </location>
</feature>
<feature type="compositionally biased region" description="Polar residues" evidence="1">
    <location>
        <begin position="970"/>
        <end position="982"/>
    </location>
</feature>
<feature type="compositionally biased region" description="Polar residues" evidence="1">
    <location>
        <begin position="698"/>
        <end position="707"/>
    </location>
</feature>
<proteinExistence type="predicted"/>
<dbReference type="AlphaFoldDB" id="A0A0A1THX7"/>
<feature type="compositionally biased region" description="Acidic residues" evidence="1">
    <location>
        <begin position="328"/>
        <end position="341"/>
    </location>
</feature>
<feature type="compositionally biased region" description="Low complexity" evidence="1">
    <location>
        <begin position="496"/>
        <end position="509"/>
    </location>
</feature>
<accession>A0A0A1THX7</accession>
<dbReference type="OrthoDB" id="4115400at2759"/>
<feature type="compositionally biased region" description="Low complexity" evidence="1">
    <location>
        <begin position="864"/>
        <end position="883"/>
    </location>
</feature>
<feature type="compositionally biased region" description="Polar residues" evidence="1">
    <location>
        <begin position="1"/>
        <end position="13"/>
    </location>
</feature>
<feature type="compositionally biased region" description="Basic and acidic residues" evidence="1">
    <location>
        <begin position="86"/>
        <end position="95"/>
    </location>
</feature>
<feature type="compositionally biased region" description="Polar residues" evidence="1">
    <location>
        <begin position="928"/>
        <end position="937"/>
    </location>
</feature>
<feature type="compositionally biased region" description="Low complexity" evidence="1">
    <location>
        <begin position="1024"/>
        <end position="1063"/>
    </location>
</feature>
<feature type="region of interest" description="Disordered" evidence="1">
    <location>
        <begin position="694"/>
        <end position="1006"/>
    </location>
</feature>